<dbReference type="Proteomes" id="UP000245383">
    <property type="component" value="Unassembled WGS sequence"/>
</dbReference>
<comment type="caution">
    <text evidence="10">The sequence shown here is derived from an EMBL/GenBank/DDBJ whole genome shotgun (WGS) entry which is preliminary data.</text>
</comment>
<dbReference type="OrthoDB" id="10255118at2759"/>
<dbReference type="InterPro" id="IPR038253">
    <property type="entry name" value="SRP68_N_sf"/>
</dbReference>
<evidence type="ECO:0000256" key="9">
    <source>
        <dbReference type="ARBA" id="ARBA00029498"/>
    </source>
</evidence>
<keyword evidence="4" id="KW-0963">Cytoplasm</keyword>
<dbReference type="EMBL" id="MBFR01000430">
    <property type="protein sequence ID" value="PVU87934.1"/>
    <property type="molecule type" value="Genomic_DNA"/>
</dbReference>
<dbReference type="STRING" id="133385.A0A2T9Y6L1"/>
<evidence type="ECO:0000256" key="5">
    <source>
        <dbReference type="ARBA" id="ARBA00022884"/>
    </source>
</evidence>
<comment type="similarity">
    <text evidence="3">Belongs to the SRP68 family.</text>
</comment>
<keyword evidence="5" id="KW-0694">RNA-binding</keyword>
<dbReference type="GO" id="GO:0005047">
    <property type="term" value="F:signal recognition particle binding"/>
    <property type="evidence" value="ECO:0007669"/>
    <property type="project" value="InterPro"/>
</dbReference>
<evidence type="ECO:0000256" key="1">
    <source>
        <dbReference type="ARBA" id="ARBA00004496"/>
    </source>
</evidence>
<evidence type="ECO:0000256" key="8">
    <source>
        <dbReference type="ARBA" id="ARBA00023274"/>
    </source>
</evidence>
<organism evidence="10 11">
    <name type="scientific">Smittium simulii</name>
    <dbReference type="NCBI Taxonomy" id="133385"/>
    <lineage>
        <taxon>Eukaryota</taxon>
        <taxon>Fungi</taxon>
        <taxon>Fungi incertae sedis</taxon>
        <taxon>Zoopagomycota</taxon>
        <taxon>Kickxellomycotina</taxon>
        <taxon>Harpellomycetes</taxon>
        <taxon>Harpellales</taxon>
        <taxon>Legeriomycetaceae</taxon>
        <taxon>Smittium</taxon>
    </lineage>
</organism>
<keyword evidence="7" id="KW-0539">Nucleus</keyword>
<comment type="subcellular location">
    <subcellularLocation>
        <location evidence="1">Cytoplasm</location>
    </subcellularLocation>
    <subcellularLocation>
        <location evidence="2">Nucleus</location>
        <location evidence="2">Nucleolus</location>
    </subcellularLocation>
</comment>
<dbReference type="Pfam" id="PF16969">
    <property type="entry name" value="SRP68"/>
    <property type="match status" value="1"/>
</dbReference>
<evidence type="ECO:0000256" key="7">
    <source>
        <dbReference type="ARBA" id="ARBA00023242"/>
    </source>
</evidence>
<protein>
    <recommendedName>
        <fullName evidence="9">Signal recognition particle subunit SRP68</fullName>
    </recommendedName>
</protein>
<dbReference type="Gene3D" id="1.10.3450.40">
    <property type="entry name" value="Signal recognition particle, SRP68 subunit, RNA-binding domain"/>
    <property type="match status" value="1"/>
</dbReference>
<proteinExistence type="inferred from homology"/>
<evidence type="ECO:0000256" key="6">
    <source>
        <dbReference type="ARBA" id="ARBA00023135"/>
    </source>
</evidence>
<keyword evidence="6" id="KW-0733">Signal recognition particle</keyword>
<gene>
    <name evidence="10" type="ORF">BB561_006116</name>
</gene>
<reference evidence="10 11" key="1">
    <citation type="journal article" date="2018" name="MBio">
        <title>Comparative Genomics Reveals the Core Gene Toolbox for the Fungus-Insect Symbiosis.</title>
        <authorList>
            <person name="Wang Y."/>
            <person name="Stata M."/>
            <person name="Wang W."/>
            <person name="Stajich J.E."/>
            <person name="White M.M."/>
            <person name="Moncalvo J.M."/>
        </authorList>
    </citation>
    <scope>NUCLEOTIDE SEQUENCE [LARGE SCALE GENOMIC DNA]</scope>
    <source>
        <strain evidence="10 11">SWE-8-4</strain>
    </source>
</reference>
<dbReference type="GO" id="GO:0030942">
    <property type="term" value="F:endoplasmic reticulum signal peptide binding"/>
    <property type="evidence" value="ECO:0007669"/>
    <property type="project" value="InterPro"/>
</dbReference>
<evidence type="ECO:0000256" key="2">
    <source>
        <dbReference type="ARBA" id="ARBA00004604"/>
    </source>
</evidence>
<accession>A0A2T9Y6L1</accession>
<evidence type="ECO:0000256" key="3">
    <source>
        <dbReference type="ARBA" id="ARBA00009352"/>
    </source>
</evidence>
<dbReference type="InterPro" id="IPR026258">
    <property type="entry name" value="SRP68"/>
</dbReference>
<dbReference type="PANTHER" id="PTHR12860:SF0">
    <property type="entry name" value="SIGNAL RECOGNITION PARTICLE SUBUNIT SRP68"/>
    <property type="match status" value="1"/>
</dbReference>
<dbReference type="GO" id="GO:0005786">
    <property type="term" value="C:signal recognition particle, endoplasmic reticulum targeting"/>
    <property type="evidence" value="ECO:0007669"/>
    <property type="project" value="UniProtKB-KW"/>
</dbReference>
<evidence type="ECO:0000256" key="4">
    <source>
        <dbReference type="ARBA" id="ARBA00022490"/>
    </source>
</evidence>
<evidence type="ECO:0000313" key="11">
    <source>
        <dbReference type="Proteomes" id="UP000245383"/>
    </source>
</evidence>
<dbReference type="GO" id="GO:0005730">
    <property type="term" value="C:nucleolus"/>
    <property type="evidence" value="ECO:0007669"/>
    <property type="project" value="UniProtKB-SubCell"/>
</dbReference>
<name>A0A2T9Y6L1_9FUNG</name>
<evidence type="ECO:0000313" key="10">
    <source>
        <dbReference type="EMBL" id="PVU87934.1"/>
    </source>
</evidence>
<keyword evidence="11" id="KW-1185">Reference proteome</keyword>
<dbReference type="GO" id="GO:0008312">
    <property type="term" value="F:7S RNA binding"/>
    <property type="evidence" value="ECO:0007669"/>
    <property type="project" value="InterPro"/>
</dbReference>
<dbReference type="AlphaFoldDB" id="A0A2T9Y6L1"/>
<sequence>MDSTTQFNSICYLAKIRALHGHDERNHSKYEAFVFQRLRSLRKLLFGFKKGYKYAKYKKRSITDLPQGELSPEQFEAQIEYQLLQSEKAYSTAKILEEQYSKTEEPRHRYHMIRRFNKSIKEGLALVDFLQNHQDAQTNYTTQELLNAVIIIAEREAELSFKQEQYDKALYLFSQVRNIIDNILSKKKSNNFASKSYNSLFSENNQIIRFSAYKLNIENSRTDPIQSITKSFLSTFTNNLETSIGDLSKFIELSILQPDSDSTIKISSKFDGLIDLTFGFAINEEILKAFDSVPEIGLALTSQNQVFAKLFDSLKLGVNKLSLDSLKQDFEPSLQSVIDTWASAILKAKQLISDSKAATKYCQFNYSSIMALKNLVCALFILSSSSFFTQNSTISQNGHCEWWNVSQPNKTSVVQTLVSRQFTSNKKLIHKSRKSKKSSKSQNLKTNLDFDQMSAIPKLILYLDNLSYHSKKCYQISCDFKLEHETDIVNFASKYCTSLRDIFSAYSLLQPSKVATYEAKSLLLKAQKGLEATSKISTKFQFTTVPRNVFELLATKNTDLATVLGLAKIESLSVLVTNLLGYVSILDLSEKNIGQSIASNDTTTSEKTNIELLPLQAKPIFYDLAGMFIDFDFDQISSEAGISQSDPASFKISSIFNSFLGR</sequence>
<dbReference type="GO" id="GO:0006614">
    <property type="term" value="P:SRP-dependent cotranslational protein targeting to membrane"/>
    <property type="evidence" value="ECO:0007669"/>
    <property type="project" value="InterPro"/>
</dbReference>
<keyword evidence="8" id="KW-0687">Ribonucleoprotein</keyword>
<dbReference type="PANTHER" id="PTHR12860">
    <property type="entry name" value="SIGNAL RECOGNITION PARTICLE 68 KDA PROTEIN"/>
    <property type="match status" value="1"/>
</dbReference>